<organism evidence="3 4">
    <name type="scientific">Taphrina deformans (strain PYCC 5710 / ATCC 11124 / CBS 356.35 / IMI 108563 / JCM 9778 / NBRC 8474)</name>
    <name type="common">Peach leaf curl fungus</name>
    <name type="synonym">Lalaria deformans</name>
    <dbReference type="NCBI Taxonomy" id="1097556"/>
    <lineage>
        <taxon>Eukaryota</taxon>
        <taxon>Fungi</taxon>
        <taxon>Dikarya</taxon>
        <taxon>Ascomycota</taxon>
        <taxon>Taphrinomycotina</taxon>
        <taxon>Taphrinomycetes</taxon>
        <taxon>Taphrinales</taxon>
        <taxon>Taphrinaceae</taxon>
        <taxon>Taphrina</taxon>
    </lineage>
</organism>
<protein>
    <submittedName>
        <fullName evidence="3">Uncharacterized protein</fullName>
    </submittedName>
</protein>
<dbReference type="VEuPathDB" id="FungiDB:TAPDE_005175"/>
<dbReference type="AlphaFoldDB" id="R4XGB7"/>
<keyword evidence="2" id="KW-0732">Signal</keyword>
<name>R4XGB7_TAPDE</name>
<proteinExistence type="predicted"/>
<evidence type="ECO:0000256" key="2">
    <source>
        <dbReference type="SAM" id="SignalP"/>
    </source>
</evidence>
<feature type="compositionally biased region" description="Basic and acidic residues" evidence="1">
    <location>
        <begin position="58"/>
        <end position="73"/>
    </location>
</feature>
<gene>
    <name evidence="3" type="ORF">TAPDE_005175</name>
</gene>
<reference evidence="3 4" key="1">
    <citation type="journal article" date="2013" name="MBio">
        <title>Genome sequencing of the plant pathogen Taphrina deformans, the causal agent of peach leaf curl.</title>
        <authorList>
            <person name="Cisse O.H."/>
            <person name="Almeida J.M.G.C.F."/>
            <person name="Fonseca A."/>
            <person name="Kumar A.A."/>
            <person name="Salojaervi J."/>
            <person name="Overmyer K."/>
            <person name="Hauser P.M."/>
            <person name="Pagni M."/>
        </authorList>
    </citation>
    <scope>NUCLEOTIDE SEQUENCE [LARGE SCALE GENOMIC DNA]</scope>
    <source>
        <strain evidence="4">PYCC 5710 / ATCC 11124 / CBS 356.35 / IMI 108563 / JCM 9778 / NBRC 8474</strain>
    </source>
</reference>
<sequence length="129" mass="14223">MKLSLPSALLLLSLASSTDGLSIPGVLARAGQDSLERQLYNRNAHVIIQEPIARAQKRADEQAAQVRRGEYRPPHHPKYRPTGTAVPPLETGHWDRLALVKRKMEERALEDKVAAHEARASTDGAEATM</sequence>
<feature type="signal peptide" evidence="2">
    <location>
        <begin position="1"/>
        <end position="20"/>
    </location>
</feature>
<feature type="region of interest" description="Disordered" evidence="1">
    <location>
        <begin position="109"/>
        <end position="129"/>
    </location>
</feature>
<feature type="chain" id="PRO_5004373296" evidence="2">
    <location>
        <begin position="21"/>
        <end position="129"/>
    </location>
</feature>
<dbReference type="EMBL" id="CAHR02000283">
    <property type="protein sequence ID" value="CCG84672.1"/>
    <property type="molecule type" value="Genomic_DNA"/>
</dbReference>
<feature type="compositionally biased region" description="Basic and acidic residues" evidence="1">
    <location>
        <begin position="109"/>
        <end position="120"/>
    </location>
</feature>
<evidence type="ECO:0000313" key="3">
    <source>
        <dbReference type="EMBL" id="CCG84672.1"/>
    </source>
</evidence>
<evidence type="ECO:0000256" key="1">
    <source>
        <dbReference type="SAM" id="MobiDB-lite"/>
    </source>
</evidence>
<feature type="region of interest" description="Disordered" evidence="1">
    <location>
        <begin position="58"/>
        <end position="90"/>
    </location>
</feature>
<keyword evidence="4" id="KW-1185">Reference proteome</keyword>
<dbReference type="Proteomes" id="UP000013776">
    <property type="component" value="Unassembled WGS sequence"/>
</dbReference>
<comment type="caution">
    <text evidence="3">The sequence shown here is derived from an EMBL/GenBank/DDBJ whole genome shotgun (WGS) entry which is preliminary data.</text>
</comment>
<accession>R4XGB7</accession>
<evidence type="ECO:0000313" key="4">
    <source>
        <dbReference type="Proteomes" id="UP000013776"/>
    </source>
</evidence>